<reference evidence="1 2" key="1">
    <citation type="journal article" date="2023" name="ACS Omega">
        <title>Identification of the Neoaspergillic Acid Biosynthesis Gene Cluster by Establishing an In Vitro CRISPR-Ribonucleoprotein Genetic System in Aspergillus melleus.</title>
        <authorList>
            <person name="Yuan B."/>
            <person name="Grau M.F."/>
            <person name="Murata R.M."/>
            <person name="Torok T."/>
            <person name="Venkateswaran K."/>
            <person name="Stajich J.E."/>
            <person name="Wang C.C.C."/>
        </authorList>
    </citation>
    <scope>NUCLEOTIDE SEQUENCE [LARGE SCALE GENOMIC DNA]</scope>
    <source>
        <strain evidence="1 2">IMV 1140</strain>
    </source>
</reference>
<comment type="caution">
    <text evidence="1">The sequence shown here is derived from an EMBL/GenBank/DDBJ whole genome shotgun (WGS) entry which is preliminary data.</text>
</comment>
<gene>
    <name evidence="1" type="primary">ERG3_1</name>
    <name evidence="1" type="ORF">N8T08_002238</name>
</gene>
<evidence type="ECO:0000313" key="2">
    <source>
        <dbReference type="Proteomes" id="UP001177260"/>
    </source>
</evidence>
<organism evidence="1 2">
    <name type="scientific">Aspergillus melleus</name>
    <dbReference type="NCBI Taxonomy" id="138277"/>
    <lineage>
        <taxon>Eukaryota</taxon>
        <taxon>Fungi</taxon>
        <taxon>Dikarya</taxon>
        <taxon>Ascomycota</taxon>
        <taxon>Pezizomycotina</taxon>
        <taxon>Eurotiomycetes</taxon>
        <taxon>Eurotiomycetidae</taxon>
        <taxon>Eurotiales</taxon>
        <taxon>Aspergillaceae</taxon>
        <taxon>Aspergillus</taxon>
        <taxon>Aspergillus subgen. Circumdati</taxon>
    </lineage>
</organism>
<accession>A0ACC3B9I2</accession>
<dbReference type="EMBL" id="JAOPJF010000014">
    <property type="protein sequence ID" value="KAK1146912.1"/>
    <property type="molecule type" value="Genomic_DNA"/>
</dbReference>
<proteinExistence type="predicted"/>
<evidence type="ECO:0000313" key="1">
    <source>
        <dbReference type="EMBL" id="KAK1146912.1"/>
    </source>
</evidence>
<keyword evidence="2" id="KW-1185">Reference proteome</keyword>
<protein>
    <submittedName>
        <fullName evidence="1">C-5 sterol desaturase</fullName>
        <ecNumber evidence="1">1.14.19.20</ecNumber>
    </submittedName>
</protein>
<dbReference type="Proteomes" id="UP001177260">
    <property type="component" value="Unassembled WGS sequence"/>
</dbReference>
<dbReference type="EC" id="1.14.19.20" evidence="1"/>
<name>A0ACC3B9I2_9EURO</name>
<keyword evidence="1" id="KW-0560">Oxidoreductase</keyword>
<sequence>MAVLTALFAFTDCGICFIHRGLHHPWVYKHLHKAHHKWIVSTPFASYAFHPRRRKIAYLALFGFVTIWTVMIHDGEYALNSPVVNGSACHTIRHYYFNYNYGQFTTLWDRLGGSYRKANPELFDREERLKKDQIQKQVQEMERLVKELEGEDDRCYVSEAKKTR</sequence>